<accession>A0A5M7BK90</accession>
<comment type="caution">
    <text evidence="2">The sequence shown here is derived from an EMBL/GenBank/DDBJ whole genome shotgun (WGS) entry which is preliminary data.</text>
</comment>
<feature type="compositionally biased region" description="Basic residues" evidence="1">
    <location>
        <begin position="23"/>
        <end position="32"/>
    </location>
</feature>
<feature type="region of interest" description="Disordered" evidence="1">
    <location>
        <begin position="1"/>
        <end position="64"/>
    </location>
</feature>
<dbReference type="Proteomes" id="UP000323946">
    <property type="component" value="Unassembled WGS sequence"/>
</dbReference>
<evidence type="ECO:0000313" key="3">
    <source>
        <dbReference type="Proteomes" id="UP000323946"/>
    </source>
</evidence>
<evidence type="ECO:0000256" key="1">
    <source>
        <dbReference type="SAM" id="MobiDB-lite"/>
    </source>
</evidence>
<keyword evidence="3" id="KW-1185">Reference proteome</keyword>
<dbReference type="AlphaFoldDB" id="A0A5M7BK90"/>
<organism evidence="2 3">
    <name type="scientific">Saccharopolyspora hirsuta</name>
    <dbReference type="NCBI Taxonomy" id="1837"/>
    <lineage>
        <taxon>Bacteria</taxon>
        <taxon>Bacillati</taxon>
        <taxon>Actinomycetota</taxon>
        <taxon>Actinomycetes</taxon>
        <taxon>Pseudonocardiales</taxon>
        <taxon>Pseudonocardiaceae</taxon>
        <taxon>Saccharopolyspora</taxon>
    </lineage>
</organism>
<dbReference type="EMBL" id="VWPH01000011">
    <property type="protein sequence ID" value="KAA5830059.1"/>
    <property type="molecule type" value="Genomic_DNA"/>
</dbReference>
<sequence length="76" mass="8507">MQRTALRNAARARSFPRCERGVQRRAGHRRAAGARDRAATDGQLSRRPGFRPRPADVEAGTREDGDLVAVARSYRF</sequence>
<protein>
    <submittedName>
        <fullName evidence="2">Uncharacterized protein</fullName>
    </submittedName>
</protein>
<evidence type="ECO:0000313" key="2">
    <source>
        <dbReference type="EMBL" id="KAA5830059.1"/>
    </source>
</evidence>
<reference evidence="2 3" key="1">
    <citation type="submission" date="2019-09" db="EMBL/GenBank/DDBJ databases">
        <title>Draft genome sequence of the thermophilic Saccharopolyspora hirsuta VKM Ac-666T.</title>
        <authorList>
            <person name="Lobastova T.G."/>
            <person name="Fokina V."/>
            <person name="Bragin E.Y."/>
            <person name="Shtratnikova V.Y."/>
            <person name="Starodumova I.P."/>
            <person name="Tarlachkov S.V."/>
            <person name="Donova M.V."/>
        </authorList>
    </citation>
    <scope>NUCLEOTIDE SEQUENCE [LARGE SCALE GENOMIC DNA]</scope>
    <source>
        <strain evidence="2 3">VKM Ac-666</strain>
    </source>
</reference>
<gene>
    <name evidence="2" type="ORF">F1721_23405</name>
</gene>
<name>A0A5M7BK90_SACHI</name>
<proteinExistence type="predicted"/>
<dbReference type="OrthoDB" id="9778250at2"/>
<feature type="compositionally biased region" description="Basic and acidic residues" evidence="1">
    <location>
        <begin position="53"/>
        <end position="64"/>
    </location>
</feature>